<dbReference type="Pfam" id="PF03073">
    <property type="entry name" value="TspO_MBR"/>
    <property type="match status" value="1"/>
</dbReference>
<dbReference type="PANTHER" id="PTHR10057:SF0">
    <property type="entry name" value="TRANSLOCATOR PROTEIN"/>
    <property type="match status" value="1"/>
</dbReference>
<gene>
    <name evidence="7" type="ORF">CRI94_07110</name>
</gene>
<evidence type="ECO:0000256" key="3">
    <source>
        <dbReference type="ARBA" id="ARBA00022692"/>
    </source>
</evidence>
<comment type="subcellular location">
    <subcellularLocation>
        <location evidence="1">Membrane</location>
        <topology evidence="1">Multi-pass membrane protein</topology>
    </subcellularLocation>
</comment>
<dbReference type="Proteomes" id="UP000220102">
    <property type="component" value="Unassembled WGS sequence"/>
</dbReference>
<evidence type="ECO:0000313" key="7">
    <source>
        <dbReference type="EMBL" id="PEN13826.1"/>
    </source>
</evidence>
<comment type="caution">
    <text evidence="7">The sequence shown here is derived from an EMBL/GenBank/DDBJ whole genome shotgun (WGS) entry which is preliminary data.</text>
</comment>
<dbReference type="RefSeq" id="WP_098074990.1">
    <property type="nucleotide sequence ID" value="NZ_PDEQ01000003.1"/>
</dbReference>
<evidence type="ECO:0000256" key="1">
    <source>
        <dbReference type="ARBA" id="ARBA00004141"/>
    </source>
</evidence>
<evidence type="ECO:0000256" key="6">
    <source>
        <dbReference type="SAM" id="Phobius"/>
    </source>
</evidence>
<comment type="similarity">
    <text evidence="2">Belongs to the TspO/BZRP family.</text>
</comment>
<evidence type="ECO:0000256" key="2">
    <source>
        <dbReference type="ARBA" id="ARBA00007524"/>
    </source>
</evidence>
<sequence length="159" mass="17930">MVRKIIAFVVAVIIPEAVGALAGLATQSSVTTWYPTLSRPWFTPPDAVFAPVWITLYFMMGVASWRVWDRGARRATGQMALVAYGLQLLLNGAWSLVFFGFQSIAWGLVVIVALLIAILVTMRLFRRVDRWAFWLLVPYCVWVAYATMLNASLWWLNSA</sequence>
<proteinExistence type="inferred from homology"/>
<keyword evidence="3 6" id="KW-0812">Transmembrane</keyword>
<name>A0A2A8CYU8_9BACT</name>
<dbReference type="GO" id="GO:0016020">
    <property type="term" value="C:membrane"/>
    <property type="evidence" value="ECO:0007669"/>
    <property type="project" value="UniProtKB-SubCell"/>
</dbReference>
<protein>
    <submittedName>
        <fullName evidence="7">Sensory protein TspO</fullName>
    </submittedName>
</protein>
<reference evidence="7 8" key="1">
    <citation type="submission" date="2017-10" db="EMBL/GenBank/DDBJ databases">
        <title>Draft genome of Longibacter Salinarum.</title>
        <authorList>
            <person name="Goh K.M."/>
            <person name="Shamsir M.S."/>
            <person name="Lim S.W."/>
        </authorList>
    </citation>
    <scope>NUCLEOTIDE SEQUENCE [LARGE SCALE GENOMIC DNA]</scope>
    <source>
        <strain evidence="7 8">KCTC 52045</strain>
    </source>
</reference>
<keyword evidence="5 6" id="KW-0472">Membrane</keyword>
<accession>A0A2A8CYU8</accession>
<organism evidence="7 8">
    <name type="scientific">Longibacter salinarum</name>
    <dbReference type="NCBI Taxonomy" id="1850348"/>
    <lineage>
        <taxon>Bacteria</taxon>
        <taxon>Pseudomonadati</taxon>
        <taxon>Rhodothermota</taxon>
        <taxon>Rhodothermia</taxon>
        <taxon>Rhodothermales</taxon>
        <taxon>Salisaetaceae</taxon>
        <taxon>Longibacter</taxon>
    </lineage>
</organism>
<evidence type="ECO:0000256" key="4">
    <source>
        <dbReference type="ARBA" id="ARBA00022989"/>
    </source>
</evidence>
<dbReference type="EMBL" id="PDEQ01000003">
    <property type="protein sequence ID" value="PEN13826.1"/>
    <property type="molecule type" value="Genomic_DNA"/>
</dbReference>
<feature type="transmembrane region" description="Helical" evidence="6">
    <location>
        <begin position="104"/>
        <end position="125"/>
    </location>
</feature>
<feature type="transmembrane region" description="Helical" evidence="6">
    <location>
        <begin position="47"/>
        <end position="68"/>
    </location>
</feature>
<dbReference type="InterPro" id="IPR038330">
    <property type="entry name" value="TspO/MBR-related_sf"/>
</dbReference>
<keyword evidence="4 6" id="KW-1133">Transmembrane helix</keyword>
<dbReference type="PANTHER" id="PTHR10057">
    <property type="entry name" value="PERIPHERAL-TYPE BENZODIAZEPINE RECEPTOR"/>
    <property type="match status" value="1"/>
</dbReference>
<feature type="transmembrane region" description="Helical" evidence="6">
    <location>
        <begin position="132"/>
        <end position="156"/>
    </location>
</feature>
<evidence type="ECO:0000256" key="5">
    <source>
        <dbReference type="ARBA" id="ARBA00023136"/>
    </source>
</evidence>
<dbReference type="Gene3D" id="1.20.1260.100">
    <property type="entry name" value="TspO/MBR protein"/>
    <property type="match status" value="1"/>
</dbReference>
<dbReference type="CDD" id="cd15904">
    <property type="entry name" value="TSPO_MBR"/>
    <property type="match status" value="1"/>
</dbReference>
<dbReference type="PIRSF" id="PIRSF005859">
    <property type="entry name" value="PBR"/>
    <property type="match status" value="1"/>
</dbReference>
<evidence type="ECO:0000313" key="8">
    <source>
        <dbReference type="Proteomes" id="UP000220102"/>
    </source>
</evidence>
<dbReference type="InterPro" id="IPR004307">
    <property type="entry name" value="TspO_MBR"/>
</dbReference>
<dbReference type="FunFam" id="1.20.1260.100:FF:000001">
    <property type="entry name" value="translocator protein 2"/>
    <property type="match status" value="1"/>
</dbReference>
<dbReference type="AlphaFoldDB" id="A0A2A8CYU8"/>
<dbReference type="OrthoDB" id="9795496at2"/>
<dbReference type="GO" id="GO:0033013">
    <property type="term" value="P:tetrapyrrole metabolic process"/>
    <property type="evidence" value="ECO:0007669"/>
    <property type="project" value="UniProtKB-ARBA"/>
</dbReference>
<keyword evidence="8" id="KW-1185">Reference proteome</keyword>
<feature type="transmembrane region" description="Helical" evidence="6">
    <location>
        <begin position="80"/>
        <end position="98"/>
    </location>
</feature>